<name>A0ABT7EDC6_9FIRM</name>
<dbReference type="EMBL" id="JASKYM010000005">
    <property type="protein sequence ID" value="MDK2564098.1"/>
    <property type="molecule type" value="Genomic_DNA"/>
</dbReference>
<keyword evidence="2" id="KW-1185">Reference proteome</keyword>
<dbReference type="Proteomes" id="UP001301012">
    <property type="component" value="Unassembled WGS sequence"/>
</dbReference>
<accession>A0ABT7EDC6</accession>
<dbReference type="Gene3D" id="1.10.10.10">
    <property type="entry name" value="Winged helix-like DNA-binding domain superfamily/Winged helix DNA-binding domain"/>
    <property type="match status" value="1"/>
</dbReference>
<sequence length="102" mass="11999">MNELEMEELKDSILRILKVGILKPIKYNKAFSSLSFNKTTQEKKKMYKEAMINLKECGYINFDEELTTMFQNKQQDIDFINVRITEKGIAYYEANESAIQQS</sequence>
<protein>
    <submittedName>
        <fullName evidence="1">Uncharacterized protein</fullName>
    </submittedName>
</protein>
<comment type="caution">
    <text evidence="1">The sequence shown here is derived from an EMBL/GenBank/DDBJ whole genome shotgun (WGS) entry which is preliminary data.</text>
</comment>
<evidence type="ECO:0000313" key="1">
    <source>
        <dbReference type="EMBL" id="MDK2564098.1"/>
    </source>
</evidence>
<dbReference type="InterPro" id="IPR036388">
    <property type="entry name" value="WH-like_DNA-bd_sf"/>
</dbReference>
<evidence type="ECO:0000313" key="2">
    <source>
        <dbReference type="Proteomes" id="UP001301012"/>
    </source>
</evidence>
<organism evidence="1 2">
    <name type="scientific">Romboutsia sedimentorum</name>
    <dbReference type="NCBI Taxonomy" id="1368474"/>
    <lineage>
        <taxon>Bacteria</taxon>
        <taxon>Bacillati</taxon>
        <taxon>Bacillota</taxon>
        <taxon>Clostridia</taxon>
        <taxon>Peptostreptococcales</taxon>
        <taxon>Peptostreptococcaceae</taxon>
        <taxon>Romboutsia</taxon>
    </lineage>
</organism>
<reference evidence="1 2" key="1">
    <citation type="submission" date="2023-05" db="EMBL/GenBank/DDBJ databases">
        <title>Rombocin, a short stable natural nisin variant, displays selective antimicrobial activity against Listeria monocytogenes and employs dual mode of action to kill target bacterial strains.</title>
        <authorList>
            <person name="Wambui J."/>
            <person name="Stephan R."/>
            <person name="Kuipers O.P."/>
        </authorList>
    </citation>
    <scope>NUCLEOTIDE SEQUENCE [LARGE SCALE GENOMIC DNA]</scope>
    <source>
        <strain evidence="1 2">RC002</strain>
    </source>
</reference>
<proteinExistence type="predicted"/>
<gene>
    <name evidence="1" type="ORF">QOZ84_11100</name>
</gene>
<dbReference type="RefSeq" id="WP_284133030.1">
    <property type="nucleotide sequence ID" value="NZ_JASKYM010000005.1"/>
</dbReference>